<evidence type="ECO:0000256" key="6">
    <source>
        <dbReference type="RuleBase" id="RU368024"/>
    </source>
</evidence>
<keyword evidence="3 6" id="KW-0645">Protease</keyword>
<dbReference type="EMBL" id="JALJOU010000001">
    <property type="protein sequence ID" value="KAK9846656.1"/>
    <property type="molecule type" value="Genomic_DNA"/>
</dbReference>
<keyword evidence="7" id="KW-0732">Signal</keyword>
<protein>
    <recommendedName>
        <fullName evidence="6">Prolyl endopeptidase</fullName>
        <ecNumber evidence="6">3.4.21.-</ecNumber>
    </recommendedName>
</protein>
<evidence type="ECO:0000256" key="4">
    <source>
        <dbReference type="ARBA" id="ARBA00022801"/>
    </source>
</evidence>
<dbReference type="EC" id="3.4.21.-" evidence="6"/>
<name>A0AAW1SM43_9CHLO</name>
<evidence type="ECO:0000256" key="5">
    <source>
        <dbReference type="ARBA" id="ARBA00022825"/>
    </source>
</evidence>
<dbReference type="Pfam" id="PF00326">
    <property type="entry name" value="Peptidase_S9"/>
    <property type="match status" value="1"/>
</dbReference>
<dbReference type="GO" id="GO:0004252">
    <property type="term" value="F:serine-type endopeptidase activity"/>
    <property type="evidence" value="ECO:0007669"/>
    <property type="project" value="UniProtKB-UniRule"/>
</dbReference>
<keyword evidence="11" id="KW-1185">Reference proteome</keyword>
<dbReference type="AlphaFoldDB" id="A0AAW1SM43"/>
<reference evidence="10 11" key="1">
    <citation type="journal article" date="2024" name="Nat. Commun.">
        <title>Phylogenomics reveals the evolutionary origins of lichenization in chlorophyte algae.</title>
        <authorList>
            <person name="Puginier C."/>
            <person name="Libourel C."/>
            <person name="Otte J."/>
            <person name="Skaloud P."/>
            <person name="Haon M."/>
            <person name="Grisel S."/>
            <person name="Petersen M."/>
            <person name="Berrin J.G."/>
            <person name="Delaux P.M."/>
            <person name="Dal Grande F."/>
            <person name="Keller J."/>
        </authorList>
    </citation>
    <scope>NUCLEOTIDE SEQUENCE [LARGE SCALE GENOMIC DNA]</scope>
    <source>
        <strain evidence="10 11">SAG 245.80</strain>
    </source>
</reference>
<feature type="signal peptide" evidence="7">
    <location>
        <begin position="1"/>
        <end position="15"/>
    </location>
</feature>
<dbReference type="InterPro" id="IPR001375">
    <property type="entry name" value="Peptidase_S9_cat"/>
</dbReference>
<dbReference type="PRINTS" id="PR00862">
    <property type="entry name" value="PROLIGOPTASE"/>
</dbReference>
<comment type="similarity">
    <text evidence="2 6">Belongs to the peptidase S9A family.</text>
</comment>
<dbReference type="FunFam" id="2.130.10.120:FF:000001">
    <property type="entry name" value="Prolyl endopeptidase"/>
    <property type="match status" value="1"/>
</dbReference>
<dbReference type="SUPFAM" id="SSF53474">
    <property type="entry name" value="alpha/beta-Hydrolases"/>
    <property type="match status" value="1"/>
</dbReference>
<evidence type="ECO:0000256" key="1">
    <source>
        <dbReference type="ARBA" id="ARBA00001070"/>
    </source>
</evidence>
<comment type="caution">
    <text evidence="10">The sequence shown here is derived from an EMBL/GenBank/DDBJ whole genome shotgun (WGS) entry which is preliminary data.</text>
</comment>
<dbReference type="InterPro" id="IPR051167">
    <property type="entry name" value="Prolyl_oligopep/macrocyclase"/>
</dbReference>
<dbReference type="GO" id="GO:0070012">
    <property type="term" value="F:oligopeptidase activity"/>
    <property type="evidence" value="ECO:0007669"/>
    <property type="project" value="TreeGrafter"/>
</dbReference>
<dbReference type="Gene3D" id="3.40.50.1820">
    <property type="entry name" value="alpha/beta hydrolase"/>
    <property type="match status" value="1"/>
</dbReference>
<dbReference type="PANTHER" id="PTHR42881:SF2">
    <property type="entry name" value="PROLYL ENDOPEPTIDASE"/>
    <property type="match status" value="1"/>
</dbReference>
<evidence type="ECO:0000256" key="3">
    <source>
        <dbReference type="ARBA" id="ARBA00022670"/>
    </source>
</evidence>
<comment type="catalytic activity">
    <reaction evidence="1">
        <text>Hydrolysis of Pro-|-Xaa &gt;&gt; Ala-|-Xaa in oligopeptides.</text>
        <dbReference type="EC" id="3.4.21.26"/>
    </reaction>
</comment>
<evidence type="ECO:0000256" key="2">
    <source>
        <dbReference type="ARBA" id="ARBA00005228"/>
    </source>
</evidence>
<dbReference type="InterPro" id="IPR002470">
    <property type="entry name" value="Peptidase_S9A"/>
</dbReference>
<dbReference type="FunFam" id="3.40.50.1820:FF:000005">
    <property type="entry name" value="Prolyl endopeptidase"/>
    <property type="match status" value="1"/>
</dbReference>
<evidence type="ECO:0000313" key="10">
    <source>
        <dbReference type="EMBL" id="KAK9846656.1"/>
    </source>
</evidence>
<organism evidence="10 11">
    <name type="scientific">Elliptochloris bilobata</name>
    <dbReference type="NCBI Taxonomy" id="381761"/>
    <lineage>
        <taxon>Eukaryota</taxon>
        <taxon>Viridiplantae</taxon>
        <taxon>Chlorophyta</taxon>
        <taxon>core chlorophytes</taxon>
        <taxon>Trebouxiophyceae</taxon>
        <taxon>Trebouxiophyceae incertae sedis</taxon>
        <taxon>Elliptochloris clade</taxon>
        <taxon>Elliptochloris</taxon>
    </lineage>
</organism>
<dbReference type="Proteomes" id="UP001445335">
    <property type="component" value="Unassembled WGS sequence"/>
</dbReference>
<evidence type="ECO:0000259" key="8">
    <source>
        <dbReference type="Pfam" id="PF00326"/>
    </source>
</evidence>
<accession>A0AAW1SM43</accession>
<gene>
    <name evidence="10" type="ORF">WJX81_008596</name>
</gene>
<dbReference type="InterPro" id="IPR029058">
    <property type="entry name" value="AB_hydrolase_fold"/>
</dbReference>
<feature type="domain" description="Peptidase S9 prolyl oligopeptidase catalytic" evidence="8">
    <location>
        <begin position="545"/>
        <end position="767"/>
    </location>
</feature>
<dbReference type="GO" id="GO:0005829">
    <property type="term" value="C:cytosol"/>
    <property type="evidence" value="ECO:0007669"/>
    <property type="project" value="TreeGrafter"/>
</dbReference>
<evidence type="ECO:0000256" key="7">
    <source>
        <dbReference type="SAM" id="SignalP"/>
    </source>
</evidence>
<keyword evidence="5 6" id="KW-0720">Serine protease</keyword>
<keyword evidence="4 6" id="KW-0378">Hydrolase</keyword>
<feature type="domain" description="Peptidase S9A N-terminal" evidence="9">
    <location>
        <begin position="39"/>
        <end position="480"/>
    </location>
</feature>
<dbReference type="Pfam" id="PF02897">
    <property type="entry name" value="Peptidase_S9_N"/>
    <property type="match status" value="1"/>
</dbReference>
<evidence type="ECO:0000313" key="11">
    <source>
        <dbReference type="Proteomes" id="UP001445335"/>
    </source>
</evidence>
<sequence length="807" mass="87311">MAALLLLASTSLTLAAQWAVPEREGAAQGGLSVQPAEYPPVWRNESQVEDYPGGAVRDPYQWLESTDSPETRAFVAAQMNLTRRVLGQCDTRDRFRALFSQIYNYPKYGAPFQRGRPGGVMRYYYEFNTGLQAQSTLYSMATSDGYDNATLVIDPNALSKDGTVAVNGYAFNWGGGLIAYNVASAGSDWETIKLMRINNATGAAEALPDTLADVKFSSTGWTPDDKGFFYNRYTPVGNATGQSTGANTNQQLWYHVVGTPQAADTFVLALPDHPDWSLGAGVTDDEKHIVVSITTGTDPTNQLWYTPIAALPVDASTGALDLARYDMRRPADARPALPLTRLVDNFRASYGVVAAQGDIWTLQTSLNAPRGRLIRVNISNPGSVDSWQEVLAQHPRDQLVSATAVKGDALVVQYTRDVTAVLQQRSLASGALVREVPLPGLGSVDLTGRREQSEILFTYTDMTQPGSTYRFDTATPAVSPVLLRRVELPGGWNLRDYNTTQVFVPSKDGTRIPMFIVARKNVTLDGNNPTFLYAYGGFDITVGPTFSVSRLAFLRAYNGVYAIAGIRGGGEYGLDWWEGGRLHKKQNGFDDFASCAQYLHDAGYSSPSRLTIEGGSNGGLLMGAEVNQHPNLFAAIIAQVGVMDLLRFPLFTIGHAWVTEYGDPSNATDFPYLHAESPLQNVAVPSGSGQYPAVMVTTADHDDRVVPLHSYKFLATLQHVLAGYPGSPQRNPLVLRVDVNAGHGGGKPTGKIMDEYSDEYAFAAAAMRAPWVLTPPPAEEALPRHDGALHQAVPGPAARLQAAAVTG</sequence>
<evidence type="ECO:0000259" key="9">
    <source>
        <dbReference type="Pfam" id="PF02897"/>
    </source>
</evidence>
<feature type="chain" id="PRO_5043418831" description="Prolyl endopeptidase" evidence="7">
    <location>
        <begin position="16"/>
        <end position="807"/>
    </location>
</feature>
<dbReference type="Gene3D" id="2.130.10.120">
    <property type="entry name" value="Prolyl oligopeptidase, N-terminal domain"/>
    <property type="match status" value="1"/>
</dbReference>
<dbReference type="PANTHER" id="PTHR42881">
    <property type="entry name" value="PROLYL ENDOPEPTIDASE"/>
    <property type="match status" value="1"/>
</dbReference>
<dbReference type="GO" id="GO:0006508">
    <property type="term" value="P:proteolysis"/>
    <property type="evidence" value="ECO:0007669"/>
    <property type="project" value="UniProtKB-KW"/>
</dbReference>
<dbReference type="InterPro" id="IPR023302">
    <property type="entry name" value="Pept_S9A_N"/>
</dbReference>
<dbReference type="SUPFAM" id="SSF50993">
    <property type="entry name" value="Peptidase/esterase 'gauge' domain"/>
    <property type="match status" value="1"/>
</dbReference>
<proteinExistence type="inferred from homology"/>